<name>A0A495SP98_9FLAO</name>
<feature type="transmembrane region" description="Helical" evidence="1">
    <location>
        <begin position="146"/>
        <end position="167"/>
    </location>
</feature>
<protein>
    <recommendedName>
        <fullName evidence="4">YhhN-like protein</fullName>
    </recommendedName>
</protein>
<dbReference type="EMBL" id="RBXB01000001">
    <property type="protein sequence ID" value="RKT01250.1"/>
    <property type="molecule type" value="Genomic_DNA"/>
</dbReference>
<evidence type="ECO:0000313" key="2">
    <source>
        <dbReference type="EMBL" id="RKT01250.1"/>
    </source>
</evidence>
<feature type="transmembrane region" description="Helical" evidence="1">
    <location>
        <begin position="116"/>
        <end position="134"/>
    </location>
</feature>
<feature type="transmembrane region" description="Helical" evidence="1">
    <location>
        <begin position="36"/>
        <end position="56"/>
    </location>
</feature>
<keyword evidence="1" id="KW-0472">Membrane</keyword>
<feature type="transmembrane region" description="Helical" evidence="1">
    <location>
        <begin position="6"/>
        <end position="24"/>
    </location>
</feature>
<keyword evidence="3" id="KW-1185">Reference proteome</keyword>
<feature type="transmembrane region" description="Helical" evidence="1">
    <location>
        <begin position="179"/>
        <end position="201"/>
    </location>
</feature>
<keyword evidence="1" id="KW-0812">Transmembrane</keyword>
<dbReference type="Proteomes" id="UP000272428">
    <property type="component" value="Unassembled WGS sequence"/>
</dbReference>
<dbReference type="AlphaFoldDB" id="A0A495SP98"/>
<feature type="transmembrane region" description="Helical" evidence="1">
    <location>
        <begin position="88"/>
        <end position="110"/>
    </location>
</feature>
<reference evidence="2 3" key="1">
    <citation type="submission" date="2018-10" db="EMBL/GenBank/DDBJ databases">
        <title>Genomic Encyclopedia of Archaeal and Bacterial Type Strains, Phase II (KMG-II): from individual species to whole genera.</title>
        <authorList>
            <person name="Goeker M."/>
        </authorList>
    </citation>
    <scope>NUCLEOTIDE SEQUENCE [LARGE SCALE GENOMIC DNA]</scope>
    <source>
        <strain evidence="2 3">DSM 14219</strain>
    </source>
</reference>
<evidence type="ECO:0000256" key="1">
    <source>
        <dbReference type="SAM" id="Phobius"/>
    </source>
</evidence>
<proteinExistence type="predicted"/>
<comment type="caution">
    <text evidence="2">The sequence shown here is derived from an EMBL/GenBank/DDBJ whole genome shotgun (WGS) entry which is preliminary data.</text>
</comment>
<evidence type="ECO:0008006" key="4">
    <source>
        <dbReference type="Google" id="ProtNLM"/>
    </source>
</evidence>
<accession>A0A495SP98</accession>
<keyword evidence="1" id="KW-1133">Transmembrane helix</keyword>
<sequence length="205" mass="23391">MLGFKIILYLNNSLLLLSFVLGIMKLKRLNNKEKWYVYYIIFLFMIELMNKLFIFLELKSMPFLYPVYIAGEFFILTSLYAKKLGLTQYGFIPLSAVAGIFLISAPSLGFTIDNDYAKVISNIIIVCLSGYALVQEIKGSEAANRFLLVDACIFFYYSVSVFTFIVQHQLAALSQQNASLIWGINNLLSSVVYGALIYKFLRLKK</sequence>
<feature type="transmembrane region" description="Helical" evidence="1">
    <location>
        <begin position="62"/>
        <end position="81"/>
    </location>
</feature>
<evidence type="ECO:0000313" key="3">
    <source>
        <dbReference type="Proteomes" id="UP000272428"/>
    </source>
</evidence>
<gene>
    <name evidence="2" type="ORF">BCF58_0467</name>
</gene>
<organism evidence="2 3">
    <name type="scientific">Chryseobacterium defluvii</name>
    <dbReference type="NCBI Taxonomy" id="160396"/>
    <lineage>
        <taxon>Bacteria</taxon>
        <taxon>Pseudomonadati</taxon>
        <taxon>Bacteroidota</taxon>
        <taxon>Flavobacteriia</taxon>
        <taxon>Flavobacteriales</taxon>
        <taxon>Weeksellaceae</taxon>
        <taxon>Chryseobacterium group</taxon>
        <taxon>Chryseobacterium</taxon>
    </lineage>
</organism>
<dbReference type="OrthoDB" id="1261025at2"/>